<proteinExistence type="predicted"/>
<evidence type="ECO:0000313" key="1">
    <source>
        <dbReference type="EMBL" id="MBM7591000.1"/>
    </source>
</evidence>
<comment type="caution">
    <text evidence="1">The sequence shown here is derived from an EMBL/GenBank/DDBJ whole genome shotgun (WGS) entry which is preliminary data.</text>
</comment>
<dbReference type="EMBL" id="JAFBEB010000008">
    <property type="protein sequence ID" value="MBM7591000.1"/>
    <property type="molecule type" value="Genomic_DNA"/>
</dbReference>
<organism evidence="1 2">
    <name type="scientific">Brevibacillus fulvus</name>
    <dbReference type="NCBI Taxonomy" id="1125967"/>
    <lineage>
        <taxon>Bacteria</taxon>
        <taxon>Bacillati</taxon>
        <taxon>Bacillota</taxon>
        <taxon>Bacilli</taxon>
        <taxon>Bacillales</taxon>
        <taxon>Paenibacillaceae</taxon>
        <taxon>Brevibacillus</taxon>
    </lineage>
</organism>
<dbReference type="Proteomes" id="UP000717624">
    <property type="component" value="Unassembled WGS sequence"/>
</dbReference>
<gene>
    <name evidence="1" type="ORF">JOD01_002612</name>
</gene>
<keyword evidence="2" id="KW-1185">Reference proteome</keyword>
<reference evidence="1" key="1">
    <citation type="submission" date="2021-01" db="EMBL/GenBank/DDBJ databases">
        <title>Genomic Encyclopedia of Type Strains, Phase IV (KMG-IV): sequencing the most valuable type-strain genomes for metagenomic binning, comparative biology and taxonomic classification.</title>
        <authorList>
            <person name="Goeker M."/>
        </authorList>
    </citation>
    <scope>NUCLEOTIDE SEQUENCE</scope>
    <source>
        <strain evidence="1">DSM 25523</strain>
    </source>
</reference>
<dbReference type="AlphaFoldDB" id="A0A939BPX7"/>
<protein>
    <submittedName>
        <fullName evidence="1">Uncharacterized protein</fullName>
    </submittedName>
</protein>
<name>A0A939BPX7_9BACL</name>
<accession>A0A939BPX7</accession>
<sequence length="179" mass="21323">MELLDALPSHIWRLLIPSCHWLHAAELPEDELIFHYRDRLYFVNEDGSVISAAKPAHLEWMDLGSLYEWLAACEDTYDFDDNGEFDYGFILKRMGYLAPVKRQRANTCYQIKIVNRSAGQTMMSSYELYKVSFEFALYHALLRCHELNEKTEWLFEHEVKEIKRIEPHRRSNEQIQFQS</sequence>
<dbReference type="RefSeq" id="WP_204518734.1">
    <property type="nucleotide sequence ID" value="NZ_BAABIN010000005.1"/>
</dbReference>
<evidence type="ECO:0000313" key="2">
    <source>
        <dbReference type="Proteomes" id="UP000717624"/>
    </source>
</evidence>